<proteinExistence type="predicted"/>
<accession>M3ISF6</accession>
<dbReference type="Gene3D" id="3.10.580.10">
    <property type="entry name" value="CBS-domain"/>
    <property type="match status" value="1"/>
</dbReference>
<dbReference type="AlphaFoldDB" id="M3ISF6"/>
<evidence type="ECO:0008006" key="3">
    <source>
        <dbReference type="Google" id="ProtNLM"/>
    </source>
</evidence>
<comment type="caution">
    <text evidence="1">The sequence shown here is derived from an EMBL/GenBank/DDBJ whole genome shotgun (WGS) entry which is preliminary data.</text>
</comment>
<organism evidence="1 2">
    <name type="scientific">Leptospira interrogans serovar Copenhageni str. LT2050</name>
    <dbReference type="NCBI Taxonomy" id="1001598"/>
    <lineage>
        <taxon>Bacteria</taxon>
        <taxon>Pseudomonadati</taxon>
        <taxon>Spirochaetota</taxon>
        <taxon>Spirochaetia</taxon>
        <taxon>Leptospirales</taxon>
        <taxon>Leptospiraceae</taxon>
        <taxon>Leptospira</taxon>
    </lineage>
</organism>
<dbReference type="InterPro" id="IPR046342">
    <property type="entry name" value="CBS_dom_sf"/>
</dbReference>
<protein>
    <recommendedName>
        <fullName evidence="3">CBS domain protein</fullName>
    </recommendedName>
</protein>
<dbReference type="EMBL" id="AFMD02000028">
    <property type="protein sequence ID" value="EMG24083.1"/>
    <property type="molecule type" value="Genomic_DNA"/>
</dbReference>
<evidence type="ECO:0000313" key="2">
    <source>
        <dbReference type="Proteomes" id="UP000011778"/>
    </source>
</evidence>
<name>M3ISF6_LEPIT</name>
<reference evidence="1 2" key="1">
    <citation type="submission" date="2013-02" db="EMBL/GenBank/DDBJ databases">
        <authorList>
            <person name="Harkins D.M."/>
            <person name="Durkin A.S."/>
            <person name="Brinkac L.M."/>
            <person name="Haft D.H."/>
            <person name="Selengut J.D."/>
            <person name="Sanka R."/>
            <person name="DePew J."/>
            <person name="Purushe J."/>
            <person name="Tulsiani S.M."/>
            <person name="Graham G.C."/>
            <person name="Burns M.-A."/>
            <person name="Dohnt M.F."/>
            <person name="Smythe L.D."/>
            <person name="McKay D.B."/>
            <person name="Craig S.B."/>
            <person name="Vinetz J.M."/>
            <person name="Sutton G.G."/>
            <person name="Nierman W.C."/>
            <person name="Fouts D.E."/>
        </authorList>
    </citation>
    <scope>NUCLEOTIDE SEQUENCE [LARGE SCALE GENOMIC DNA]</scope>
    <source>
        <strain evidence="1 2">LT2050</strain>
    </source>
</reference>
<evidence type="ECO:0000313" key="1">
    <source>
        <dbReference type="EMBL" id="EMG24083.1"/>
    </source>
</evidence>
<dbReference type="Proteomes" id="UP000011778">
    <property type="component" value="Unassembled WGS sequence"/>
</dbReference>
<gene>
    <name evidence="1" type="ORF">LEP1GSC150_2658</name>
</gene>
<sequence>MPILENDTLIGIISIGDAVKAKIEKTEEENKNLKQYMYSENGFI</sequence>